<proteinExistence type="predicted"/>
<reference evidence="1 2" key="1">
    <citation type="journal article" date="2020" name="Nat. Food">
        <title>A phased Vanilla planifolia genome enables genetic improvement of flavour and production.</title>
        <authorList>
            <person name="Hasing T."/>
            <person name="Tang H."/>
            <person name="Brym M."/>
            <person name="Khazi F."/>
            <person name="Huang T."/>
            <person name="Chambers A.H."/>
        </authorList>
    </citation>
    <scope>NUCLEOTIDE SEQUENCE [LARGE SCALE GENOMIC DNA]</scope>
    <source>
        <tissue evidence="1">Leaf</tissue>
    </source>
</reference>
<evidence type="ECO:0000313" key="2">
    <source>
        <dbReference type="Proteomes" id="UP000639772"/>
    </source>
</evidence>
<name>A0A835UQN0_VANPL</name>
<sequence length="64" mass="7305">MWRAHANSNLVFFGSNTMLWHHNLENCSRFIIVCFQFCIIGDAGSQGYLPNEFTGRAVLGRRIS</sequence>
<organism evidence="1 2">
    <name type="scientific">Vanilla planifolia</name>
    <name type="common">Vanilla</name>
    <dbReference type="NCBI Taxonomy" id="51239"/>
    <lineage>
        <taxon>Eukaryota</taxon>
        <taxon>Viridiplantae</taxon>
        <taxon>Streptophyta</taxon>
        <taxon>Embryophyta</taxon>
        <taxon>Tracheophyta</taxon>
        <taxon>Spermatophyta</taxon>
        <taxon>Magnoliopsida</taxon>
        <taxon>Liliopsida</taxon>
        <taxon>Asparagales</taxon>
        <taxon>Orchidaceae</taxon>
        <taxon>Vanilloideae</taxon>
        <taxon>Vanilleae</taxon>
        <taxon>Vanilla</taxon>
    </lineage>
</organism>
<dbReference type="AlphaFoldDB" id="A0A835UQN0"/>
<gene>
    <name evidence="1" type="ORF">HPP92_017519</name>
</gene>
<dbReference type="EMBL" id="JADCNM010000009">
    <property type="protein sequence ID" value="KAG0468191.1"/>
    <property type="molecule type" value="Genomic_DNA"/>
</dbReference>
<accession>A0A835UQN0</accession>
<protein>
    <submittedName>
        <fullName evidence="1">Uncharacterized protein</fullName>
    </submittedName>
</protein>
<evidence type="ECO:0000313" key="1">
    <source>
        <dbReference type="EMBL" id="KAG0468191.1"/>
    </source>
</evidence>
<comment type="caution">
    <text evidence="1">The sequence shown here is derived from an EMBL/GenBank/DDBJ whole genome shotgun (WGS) entry which is preliminary data.</text>
</comment>
<dbReference type="Proteomes" id="UP000639772">
    <property type="component" value="Chromosome 9"/>
</dbReference>